<dbReference type="SMART" id="SM00091">
    <property type="entry name" value="PAS"/>
    <property type="match status" value="1"/>
</dbReference>
<keyword evidence="8" id="KW-0597">Phosphoprotein</keyword>
<dbReference type="EMBL" id="CP011801">
    <property type="protein sequence ID" value="ALA60421.1"/>
    <property type="molecule type" value="Genomic_DNA"/>
</dbReference>
<dbReference type="InterPro" id="IPR011712">
    <property type="entry name" value="Sig_transdc_His_kin_sub3_dim/P"/>
</dbReference>
<keyword evidence="24" id="KW-1185">Reference proteome</keyword>
<dbReference type="GO" id="GO:0051539">
    <property type="term" value="F:4 iron, 4 sulfur cluster binding"/>
    <property type="evidence" value="ECO:0007669"/>
    <property type="project" value="UniProtKB-KW"/>
</dbReference>
<evidence type="ECO:0000259" key="22">
    <source>
        <dbReference type="PROSITE" id="PS50113"/>
    </source>
</evidence>
<evidence type="ECO:0000256" key="7">
    <source>
        <dbReference type="ARBA" id="ARBA00022490"/>
    </source>
</evidence>
<evidence type="ECO:0000256" key="17">
    <source>
        <dbReference type="ARBA" id="ARBA00024827"/>
    </source>
</evidence>
<dbReference type="InterPro" id="IPR000700">
    <property type="entry name" value="PAS-assoc_C"/>
</dbReference>
<dbReference type="PATRIC" id="fig|42253.5.peg.3985"/>
<dbReference type="Pfam" id="PF07730">
    <property type="entry name" value="HisKA_3"/>
    <property type="match status" value="1"/>
</dbReference>
<dbReference type="Gene3D" id="3.30.565.10">
    <property type="entry name" value="Histidine kinase-like ATPase, C-terminal domain"/>
    <property type="match status" value="1"/>
</dbReference>
<evidence type="ECO:0000313" key="23">
    <source>
        <dbReference type="EMBL" id="ALA60421.1"/>
    </source>
</evidence>
<evidence type="ECO:0000256" key="8">
    <source>
        <dbReference type="ARBA" id="ARBA00022553"/>
    </source>
</evidence>
<evidence type="ECO:0000256" key="4">
    <source>
        <dbReference type="ARBA" id="ARBA00012438"/>
    </source>
</evidence>
<feature type="transmembrane region" description="Helical" evidence="19">
    <location>
        <begin position="12"/>
        <end position="32"/>
    </location>
</feature>
<dbReference type="Gene3D" id="3.30.450.20">
    <property type="entry name" value="PAS domain"/>
    <property type="match status" value="1"/>
</dbReference>
<evidence type="ECO:0000256" key="12">
    <source>
        <dbReference type="ARBA" id="ARBA00022777"/>
    </source>
</evidence>
<dbReference type="GO" id="GO:0016020">
    <property type="term" value="C:membrane"/>
    <property type="evidence" value="ECO:0007669"/>
    <property type="project" value="InterPro"/>
</dbReference>
<keyword evidence="19" id="KW-0472">Membrane</keyword>
<dbReference type="GO" id="GO:0000155">
    <property type="term" value="F:phosphorelay sensor kinase activity"/>
    <property type="evidence" value="ECO:0007669"/>
    <property type="project" value="InterPro"/>
</dbReference>
<comment type="subcellular location">
    <subcellularLocation>
        <location evidence="3">Cytoplasm</location>
    </subcellularLocation>
</comment>
<sequence length="504" mass="55655">MTPRDTDSARIGFIAALLGGLFLLDIFTPLGFANHFLYATAILIASASRIPWMPWATAGAGTALTAVATFLSTPWPGLPLWIPVGNRLFTITVLWVLAWFAVKRREAETALVKVNEGLEETVAERTRELAGVNQALVSEITERMQAEQAFRISQGRLAGILDIAEDAIIVMEEDRSIALFNQGAVKLFGYEPDEVLGDSIDGLLPERHRADHAAYVSSFADAGDLRHLPQRLDLFGLRKDGTEFPAEATISRLTVGQKTTFTLILRDMTERLRTERQLQSLTSQLMAAQDEERRRISRELHDDINQRLALLAIELGRMEAQPPQSPDQARLAFQSLTQRLAAISDDVRRMAYQFHPSILDDLGLFAALQYLADDFSAKTGIKTIVVQEECAEPLPRDIASCLYRITQESLANVTKHARTSRVELELTCDGQAVTLSIHDGGVGFDLEQVRTQHLGLGLVNMRERVRSVHGRLDIQSQPGLGTHIVVQIPLPGAPHESSTSAASR</sequence>
<evidence type="ECO:0000256" key="10">
    <source>
        <dbReference type="ARBA" id="ARBA00022723"/>
    </source>
</evidence>
<keyword evidence="6" id="KW-0004">4Fe-4S</keyword>
<organism evidence="23 24">
    <name type="scientific">Nitrospira moscoviensis</name>
    <dbReference type="NCBI Taxonomy" id="42253"/>
    <lineage>
        <taxon>Bacteria</taxon>
        <taxon>Pseudomonadati</taxon>
        <taxon>Nitrospirota</taxon>
        <taxon>Nitrospiria</taxon>
        <taxon>Nitrospirales</taxon>
        <taxon>Nitrospiraceae</taxon>
        <taxon>Nitrospira</taxon>
    </lineage>
</organism>
<dbReference type="InterPro" id="IPR005467">
    <property type="entry name" value="His_kinase_dom"/>
</dbReference>
<dbReference type="NCBIfam" id="TIGR00229">
    <property type="entry name" value="sensory_box"/>
    <property type="match status" value="1"/>
</dbReference>
<evidence type="ECO:0000256" key="15">
    <source>
        <dbReference type="ARBA" id="ARBA00023012"/>
    </source>
</evidence>
<dbReference type="AlphaFoldDB" id="A0A0K2GHM4"/>
<evidence type="ECO:0000256" key="2">
    <source>
        <dbReference type="ARBA" id="ARBA00001966"/>
    </source>
</evidence>
<dbReference type="InterPro" id="IPR003594">
    <property type="entry name" value="HATPase_dom"/>
</dbReference>
<dbReference type="CDD" id="cd00130">
    <property type="entry name" value="PAS"/>
    <property type="match status" value="1"/>
</dbReference>
<accession>A0A0K2GHM4</accession>
<dbReference type="CDD" id="cd16917">
    <property type="entry name" value="HATPase_UhpB-NarQ-NarX-like"/>
    <property type="match status" value="1"/>
</dbReference>
<keyword evidence="11" id="KW-0547">Nucleotide-binding</keyword>
<dbReference type="InterPro" id="IPR004358">
    <property type="entry name" value="Sig_transdc_His_kin-like_C"/>
</dbReference>
<keyword evidence="15" id="KW-0902">Two-component regulatory system</keyword>
<dbReference type="InterPro" id="IPR000014">
    <property type="entry name" value="PAS"/>
</dbReference>
<dbReference type="RefSeq" id="WP_053381283.1">
    <property type="nucleotide sequence ID" value="NZ_CP011801.1"/>
</dbReference>
<name>A0A0K2GHM4_NITMO</name>
<feature type="transmembrane region" description="Helical" evidence="19">
    <location>
        <begin position="52"/>
        <end position="72"/>
    </location>
</feature>
<dbReference type="OrthoDB" id="9792869at2"/>
<keyword evidence="19" id="KW-0812">Transmembrane</keyword>
<dbReference type="Pfam" id="PF02518">
    <property type="entry name" value="HATPase_c"/>
    <property type="match status" value="1"/>
</dbReference>
<dbReference type="EC" id="2.7.13.3" evidence="4"/>
<dbReference type="GO" id="GO:0046983">
    <property type="term" value="F:protein dimerization activity"/>
    <property type="evidence" value="ECO:0007669"/>
    <property type="project" value="InterPro"/>
</dbReference>
<dbReference type="PANTHER" id="PTHR24421">
    <property type="entry name" value="NITRATE/NITRITE SENSOR PROTEIN NARX-RELATED"/>
    <property type="match status" value="1"/>
</dbReference>
<comment type="function">
    <text evidence="17">Member of the two-component regulatory system NreB/NreC involved in the control of dissimilatory nitrate/nitrite reduction in response to oxygen. NreB functions as a direct oxygen sensor histidine kinase which is autophosphorylated, in the absence of oxygen, probably at the conserved histidine residue, and transfers its phosphate group probably to a conserved aspartate residue of NreC. NreB/NreC activates the expression of the nitrate (narGHJI) and nitrite (nir) reductase operons, as well as the putative nitrate transporter gene narT.</text>
</comment>
<dbReference type="KEGG" id="nmv:NITMOv2_4037"/>
<dbReference type="PRINTS" id="PR00344">
    <property type="entry name" value="BCTRLSENSOR"/>
</dbReference>
<dbReference type="InterPro" id="IPR050482">
    <property type="entry name" value="Sensor_HK_TwoCompSys"/>
</dbReference>
<dbReference type="GO" id="GO:0005737">
    <property type="term" value="C:cytoplasm"/>
    <property type="evidence" value="ECO:0007669"/>
    <property type="project" value="UniProtKB-SubCell"/>
</dbReference>
<dbReference type="Gene3D" id="1.20.5.1930">
    <property type="match status" value="1"/>
</dbReference>
<protein>
    <recommendedName>
        <fullName evidence="5">Oxygen sensor histidine kinase NreB</fullName>
        <ecNumber evidence="4">2.7.13.3</ecNumber>
    </recommendedName>
    <alternativeName>
        <fullName evidence="18">Nitrogen regulation protein B</fullName>
    </alternativeName>
</protein>
<dbReference type="SUPFAM" id="SSF55874">
    <property type="entry name" value="ATPase domain of HSP90 chaperone/DNA topoisomerase II/histidine kinase"/>
    <property type="match status" value="1"/>
</dbReference>
<dbReference type="GO" id="GO:0005524">
    <property type="term" value="F:ATP binding"/>
    <property type="evidence" value="ECO:0007669"/>
    <property type="project" value="UniProtKB-KW"/>
</dbReference>
<dbReference type="InterPro" id="IPR036890">
    <property type="entry name" value="HATPase_C_sf"/>
</dbReference>
<feature type="domain" description="PAS" evidence="21">
    <location>
        <begin position="153"/>
        <end position="206"/>
    </location>
</feature>
<evidence type="ECO:0000256" key="18">
    <source>
        <dbReference type="ARBA" id="ARBA00030800"/>
    </source>
</evidence>
<proteinExistence type="predicted"/>
<keyword evidence="14" id="KW-0408">Iron</keyword>
<dbReference type="STRING" id="42253.NITMOv2_4037"/>
<dbReference type="SMART" id="SM00387">
    <property type="entry name" value="HATPase_c"/>
    <property type="match status" value="1"/>
</dbReference>
<dbReference type="SUPFAM" id="SSF55785">
    <property type="entry name" value="PYP-like sensor domain (PAS domain)"/>
    <property type="match status" value="1"/>
</dbReference>
<dbReference type="PROSITE" id="PS50112">
    <property type="entry name" value="PAS"/>
    <property type="match status" value="1"/>
</dbReference>
<comment type="cofactor">
    <cofactor evidence="2">
        <name>[4Fe-4S] cluster</name>
        <dbReference type="ChEBI" id="CHEBI:49883"/>
    </cofactor>
</comment>
<keyword evidence="19" id="KW-1133">Transmembrane helix</keyword>
<evidence type="ECO:0000259" key="20">
    <source>
        <dbReference type="PROSITE" id="PS50109"/>
    </source>
</evidence>
<evidence type="ECO:0000256" key="13">
    <source>
        <dbReference type="ARBA" id="ARBA00022840"/>
    </source>
</evidence>
<dbReference type="PANTHER" id="PTHR24421:SF10">
    <property type="entry name" value="NITRATE_NITRITE SENSOR PROTEIN NARQ"/>
    <property type="match status" value="1"/>
</dbReference>
<keyword evidence="7" id="KW-0963">Cytoplasm</keyword>
<keyword evidence="12" id="KW-0418">Kinase</keyword>
<dbReference type="Proteomes" id="UP000069205">
    <property type="component" value="Chromosome"/>
</dbReference>
<evidence type="ECO:0000256" key="11">
    <source>
        <dbReference type="ARBA" id="ARBA00022741"/>
    </source>
</evidence>
<dbReference type="Pfam" id="PF13426">
    <property type="entry name" value="PAS_9"/>
    <property type="match status" value="1"/>
</dbReference>
<evidence type="ECO:0000256" key="5">
    <source>
        <dbReference type="ARBA" id="ARBA00017322"/>
    </source>
</evidence>
<evidence type="ECO:0000256" key="16">
    <source>
        <dbReference type="ARBA" id="ARBA00023014"/>
    </source>
</evidence>
<keyword evidence="16" id="KW-0411">Iron-sulfur</keyword>
<dbReference type="GO" id="GO:0046872">
    <property type="term" value="F:metal ion binding"/>
    <property type="evidence" value="ECO:0007669"/>
    <property type="project" value="UniProtKB-KW"/>
</dbReference>
<keyword evidence="10" id="KW-0479">Metal-binding</keyword>
<dbReference type="PROSITE" id="PS50109">
    <property type="entry name" value="HIS_KIN"/>
    <property type="match status" value="1"/>
</dbReference>
<evidence type="ECO:0000256" key="14">
    <source>
        <dbReference type="ARBA" id="ARBA00023004"/>
    </source>
</evidence>
<evidence type="ECO:0000259" key="21">
    <source>
        <dbReference type="PROSITE" id="PS50112"/>
    </source>
</evidence>
<reference evidence="23 24" key="1">
    <citation type="journal article" date="2015" name="Proc. Natl. Acad. Sci. U.S.A.">
        <title>Expanded metabolic versatility of ubiquitous nitrite-oxidizing bacteria from the genus Nitrospira.</title>
        <authorList>
            <person name="Koch H."/>
            <person name="Lucker S."/>
            <person name="Albertsen M."/>
            <person name="Kitzinger K."/>
            <person name="Herbold C."/>
            <person name="Spieck E."/>
            <person name="Nielsen P.H."/>
            <person name="Wagner M."/>
            <person name="Daims H."/>
        </authorList>
    </citation>
    <scope>NUCLEOTIDE SEQUENCE [LARGE SCALE GENOMIC DNA]</scope>
    <source>
        <strain evidence="23 24">NSP M-1</strain>
    </source>
</reference>
<evidence type="ECO:0000313" key="24">
    <source>
        <dbReference type="Proteomes" id="UP000069205"/>
    </source>
</evidence>
<feature type="domain" description="Histidine kinase" evidence="20">
    <location>
        <begin position="402"/>
        <end position="492"/>
    </location>
</feature>
<evidence type="ECO:0000256" key="19">
    <source>
        <dbReference type="SAM" id="Phobius"/>
    </source>
</evidence>
<keyword evidence="9" id="KW-0808">Transferase</keyword>
<feature type="transmembrane region" description="Helical" evidence="19">
    <location>
        <begin position="84"/>
        <end position="102"/>
    </location>
</feature>
<dbReference type="InterPro" id="IPR035965">
    <property type="entry name" value="PAS-like_dom_sf"/>
</dbReference>
<feature type="domain" description="PAC" evidence="22">
    <location>
        <begin position="230"/>
        <end position="280"/>
    </location>
</feature>
<evidence type="ECO:0000256" key="3">
    <source>
        <dbReference type="ARBA" id="ARBA00004496"/>
    </source>
</evidence>
<comment type="catalytic activity">
    <reaction evidence="1">
        <text>ATP + protein L-histidine = ADP + protein N-phospho-L-histidine.</text>
        <dbReference type="EC" id="2.7.13.3"/>
    </reaction>
</comment>
<evidence type="ECO:0000256" key="9">
    <source>
        <dbReference type="ARBA" id="ARBA00022679"/>
    </source>
</evidence>
<evidence type="ECO:0000256" key="1">
    <source>
        <dbReference type="ARBA" id="ARBA00000085"/>
    </source>
</evidence>
<gene>
    <name evidence="23" type="ORF">NITMOv2_4037</name>
</gene>
<evidence type="ECO:0000256" key="6">
    <source>
        <dbReference type="ARBA" id="ARBA00022485"/>
    </source>
</evidence>
<keyword evidence="13" id="KW-0067">ATP-binding</keyword>
<dbReference type="PROSITE" id="PS50113">
    <property type="entry name" value="PAC"/>
    <property type="match status" value="1"/>
</dbReference>